<dbReference type="STRING" id="1263082.A0A068RGL2"/>
<dbReference type="VEuPathDB" id="FungiDB:LCOR_00864.1"/>
<feature type="domain" description="RDRP core" evidence="3">
    <location>
        <begin position="302"/>
        <end position="929"/>
    </location>
</feature>
<feature type="compositionally biased region" description="Low complexity" evidence="2">
    <location>
        <begin position="105"/>
        <end position="119"/>
    </location>
</feature>
<evidence type="ECO:0000313" key="4">
    <source>
        <dbReference type="EMBL" id="CDH49104.1"/>
    </source>
</evidence>
<dbReference type="Pfam" id="PF05183">
    <property type="entry name" value="RdRP"/>
    <property type="match status" value="1"/>
</dbReference>
<gene>
    <name evidence="4" type="ORF">LCOR_00864.1</name>
</gene>
<proteinExistence type="inferred from homology"/>
<name>A0A068RGL2_9FUNG</name>
<feature type="region of interest" description="Disordered" evidence="2">
    <location>
        <begin position="104"/>
        <end position="170"/>
    </location>
</feature>
<keyword evidence="1" id="KW-0694">RNA-binding</keyword>
<evidence type="ECO:0000313" key="5">
    <source>
        <dbReference type="Proteomes" id="UP000027586"/>
    </source>
</evidence>
<dbReference type="PANTHER" id="PTHR23079">
    <property type="entry name" value="RNA-DEPENDENT RNA POLYMERASE"/>
    <property type="match status" value="1"/>
</dbReference>
<comment type="caution">
    <text evidence="4">The sequence shown here is derived from an EMBL/GenBank/DDBJ whole genome shotgun (WGS) entry which is preliminary data.</text>
</comment>
<evidence type="ECO:0000259" key="3">
    <source>
        <dbReference type="Pfam" id="PF05183"/>
    </source>
</evidence>
<keyword evidence="1 4" id="KW-0696">RNA-directed RNA polymerase</keyword>
<keyword evidence="1" id="KW-0808">Transferase</keyword>
<dbReference type="Proteomes" id="UP000027586">
    <property type="component" value="Unassembled WGS sequence"/>
</dbReference>
<dbReference type="InterPro" id="IPR007855">
    <property type="entry name" value="RDRP"/>
</dbReference>
<comment type="similarity">
    <text evidence="1">Belongs to the RdRP family.</text>
</comment>
<organism evidence="4 5">
    <name type="scientific">Lichtheimia corymbifera JMRC:FSU:9682</name>
    <dbReference type="NCBI Taxonomy" id="1263082"/>
    <lineage>
        <taxon>Eukaryota</taxon>
        <taxon>Fungi</taxon>
        <taxon>Fungi incertae sedis</taxon>
        <taxon>Mucoromycota</taxon>
        <taxon>Mucoromycotina</taxon>
        <taxon>Mucoromycetes</taxon>
        <taxon>Mucorales</taxon>
        <taxon>Lichtheimiaceae</taxon>
        <taxon>Lichtheimia</taxon>
    </lineage>
</organism>
<comment type="catalytic activity">
    <reaction evidence="1">
        <text>RNA(n) + a ribonucleoside 5'-triphosphate = RNA(n+1) + diphosphate</text>
        <dbReference type="Rhea" id="RHEA:21248"/>
        <dbReference type="Rhea" id="RHEA-COMP:14527"/>
        <dbReference type="Rhea" id="RHEA-COMP:17342"/>
        <dbReference type="ChEBI" id="CHEBI:33019"/>
        <dbReference type="ChEBI" id="CHEBI:61557"/>
        <dbReference type="ChEBI" id="CHEBI:140395"/>
        <dbReference type="EC" id="2.7.7.48"/>
    </reaction>
</comment>
<dbReference type="AlphaFoldDB" id="A0A068RGL2"/>
<dbReference type="InterPro" id="IPR057596">
    <property type="entry name" value="RDRP_core"/>
</dbReference>
<keyword evidence="1" id="KW-0548">Nucleotidyltransferase</keyword>
<evidence type="ECO:0000256" key="1">
    <source>
        <dbReference type="RuleBase" id="RU363098"/>
    </source>
</evidence>
<keyword evidence="5" id="KW-1185">Reference proteome</keyword>
<sequence>MTKSKPSQEVMRGVKQVYTHLKIRDKIPGDNVPADQLPTPIHKMQLLWQTDPAEFKHTVLGFLSWKPPNNEEKTLDHFVERLENAISSFCFVPEDLDDLEGFEDTASTASSSTAATTSTRQKRQASEDNLVDSPVKRIRSQGATSDGTSPITPPMSPPISNNEKTDTNSTENTLYVPLRGVKCLKGVDWTIQFEIARFFRTFNIYDPPFELLQRFLDVAKHEPRNLFQSMMQWYANQPSKAGSNVHLGLMERCSDQIWTHLEKSTSSTTSSSSSSSSSSSATRAIHYKGMLALSSFKAPVIELRPPRIGASNRFSRKYGDHRFLELKLNRTSHVSLIRKNKDYFLKPFLLMDRTYRFLFVKDDTVILFATEGSDLEPISIREVINWHIPILDNWDMTISKFASRMSLGYSNSIPTLVFKPENVKYIDDIYSGADGDEETCMTDGCGLISVSAMRKIMGCERADTLPCAVQGRIGGAKGVWIVAPDLDFNSGEWIHIRKSQHKFKTGGLQYNMKIDPLHYTFDLVKNAICLYPSNLNTQFIQCLSSCGVPTSVFIDLLNEYLDRLTREVAENRNPRLLRDWAAKTGGVMRNRWEAEDTEKDVWREQSEDLLESLVDADADAPEPTTHKRSDSYWRYNQYSGNPSSLHEGAVRLLDSGFDTTNPHLANKITQIFSDLMRSVSIKYKIEVEQSCTITCVPDPTGILNEGEVFLQLSNRRVDEITGIQAGLVVGDIIVARNPCGLKSDVQKVKAVDRPELRIYTDVIIFPTKGQRSLASMLAGGDYDGDIVFCCWDPRIVEPFKSSPVPETPAAMKTVFVKNTTKIRQELVKHRDNDAQEVAIQTNFLNVSLPDGTLGQYENWRTVLAESRSLDDPDVVYLAHMCAKLVDAPKQGLSLKPTVLQRDRSTFGSVPHPLWFVDKRNKQRERDYKSYQEVNTDVLPSKPLGTAMDCLHKLLHERTEAFTNFTDHVIGDDEVKRKDPDLFGPWEDAEKMAKELNDKDFTADLELIKQEVQALYNDYVRDVKDVVFTRQRRMDSRYDPVRETEPFIHEYSGYNTLFELEEHYAEKVLAIPSTIKSSILKVDKKLNQGHMTARIVASAAYIRTINAQKYSKFCYVIAFDTIRRIKADAVSKKKSESGYGYAETVIPYMYSPMTMNKSWIKKLRDTKSAADAGTAIDK</sequence>
<dbReference type="GO" id="GO:0031380">
    <property type="term" value="C:nuclear RNA-directed RNA polymerase complex"/>
    <property type="evidence" value="ECO:0007669"/>
    <property type="project" value="TreeGrafter"/>
</dbReference>
<evidence type="ECO:0000256" key="2">
    <source>
        <dbReference type="SAM" id="MobiDB-lite"/>
    </source>
</evidence>
<dbReference type="EC" id="2.7.7.48" evidence="1"/>
<dbReference type="OrthoDB" id="10055769at2759"/>
<dbReference type="GO" id="GO:0030422">
    <property type="term" value="P:siRNA processing"/>
    <property type="evidence" value="ECO:0007669"/>
    <property type="project" value="TreeGrafter"/>
</dbReference>
<protein>
    <recommendedName>
        <fullName evidence="1">RNA-dependent RNA polymerase</fullName>
        <ecNumber evidence="1">2.7.7.48</ecNumber>
    </recommendedName>
</protein>
<reference evidence="4" key="1">
    <citation type="submission" date="2013-08" db="EMBL/GenBank/DDBJ databases">
        <title>Gene expansion shapes genome architecture in the human pathogen Lichtheimia corymbifera: an evolutionary genomics analysis in the ancient terrestrial Mucorales (Mucoromycotina).</title>
        <authorList>
            <person name="Schwartze V.U."/>
            <person name="Winter S."/>
            <person name="Shelest E."/>
            <person name="Marcet-Houben M."/>
            <person name="Horn F."/>
            <person name="Wehner S."/>
            <person name="Hoffmann K."/>
            <person name="Riege K."/>
            <person name="Sammeth M."/>
            <person name="Nowrousian M."/>
            <person name="Valiante V."/>
            <person name="Linde J."/>
            <person name="Jacobsen I.D."/>
            <person name="Marz M."/>
            <person name="Brakhage A.A."/>
            <person name="Gabaldon T."/>
            <person name="Bocker S."/>
            <person name="Voigt K."/>
        </authorList>
    </citation>
    <scope>NUCLEOTIDE SEQUENCE [LARGE SCALE GENOMIC DNA]</scope>
    <source>
        <strain evidence="4">FSU 9682</strain>
    </source>
</reference>
<accession>A0A068RGL2</accession>
<dbReference type="EMBL" id="CBTN010000002">
    <property type="protein sequence ID" value="CDH49104.1"/>
    <property type="molecule type" value="Genomic_DNA"/>
</dbReference>
<dbReference type="PANTHER" id="PTHR23079:SF14">
    <property type="entry name" value="RNA-DEPENDENT RNA POLYMERASE"/>
    <property type="match status" value="1"/>
</dbReference>
<dbReference type="GO" id="GO:0003968">
    <property type="term" value="F:RNA-directed RNA polymerase activity"/>
    <property type="evidence" value="ECO:0007669"/>
    <property type="project" value="UniProtKB-KW"/>
</dbReference>
<dbReference type="GO" id="GO:0003723">
    <property type="term" value="F:RNA binding"/>
    <property type="evidence" value="ECO:0007669"/>
    <property type="project" value="UniProtKB-KW"/>
</dbReference>